<dbReference type="InterPro" id="IPR025995">
    <property type="entry name" value="Tudor-knot"/>
</dbReference>
<dbReference type="VEuPathDB" id="FungiDB:SCHCODRAFT_02645105"/>
<keyword evidence="7" id="KW-0862">Zinc</keyword>
<dbReference type="InParanoid" id="D8QKG5"/>
<keyword evidence="4" id="KW-0808">Transferase</keyword>
<dbReference type="Gene3D" id="3.30.60.60">
    <property type="entry name" value="N-acetyl transferase-like"/>
    <property type="match status" value="1"/>
</dbReference>
<dbReference type="Gene3D" id="3.40.630.30">
    <property type="match status" value="1"/>
</dbReference>
<dbReference type="GO" id="GO:0006355">
    <property type="term" value="P:regulation of DNA-templated transcription"/>
    <property type="evidence" value="ECO:0007669"/>
    <property type="project" value="InterPro"/>
</dbReference>
<proteinExistence type="inferred from homology"/>
<dbReference type="PANTHER" id="PTHR10615">
    <property type="entry name" value="HISTONE ACETYLTRANSFERASE"/>
    <property type="match status" value="1"/>
</dbReference>
<evidence type="ECO:0000256" key="5">
    <source>
        <dbReference type="ARBA" id="ARBA00022723"/>
    </source>
</evidence>
<dbReference type="GO" id="GO:0005634">
    <property type="term" value="C:nucleus"/>
    <property type="evidence" value="ECO:0007669"/>
    <property type="project" value="UniProtKB-SubCell"/>
</dbReference>
<dbReference type="InterPro" id="IPR016181">
    <property type="entry name" value="Acyl_CoA_acyltransferase"/>
</dbReference>
<feature type="active site" description="Proton donor/acceptor" evidence="13">
    <location>
        <position position="331"/>
    </location>
</feature>
<dbReference type="eggNOG" id="KOG2747">
    <property type="taxonomic scope" value="Eukaryota"/>
</dbReference>
<dbReference type="PROSITE" id="PS50157">
    <property type="entry name" value="ZINC_FINGER_C2H2_2"/>
    <property type="match status" value="1"/>
</dbReference>
<evidence type="ECO:0000313" key="19">
    <source>
        <dbReference type="Proteomes" id="UP000007431"/>
    </source>
</evidence>
<feature type="non-terminal residue" evidence="18">
    <location>
        <position position="510"/>
    </location>
</feature>
<dbReference type="SUPFAM" id="SSF55729">
    <property type="entry name" value="Acyl-CoA N-acyltransferases (Nat)"/>
    <property type="match status" value="1"/>
</dbReference>
<dbReference type="OMA" id="FKYMAEG"/>
<dbReference type="GO" id="GO:0008270">
    <property type="term" value="F:zinc ion binding"/>
    <property type="evidence" value="ECO:0007669"/>
    <property type="project" value="UniProtKB-KW"/>
</dbReference>
<keyword evidence="12" id="KW-0012">Acyltransferase</keyword>
<dbReference type="InterPro" id="IPR002717">
    <property type="entry name" value="HAT_MYST-type"/>
</dbReference>
<protein>
    <recommendedName>
        <fullName evidence="3">histone acetyltransferase</fullName>
        <ecNumber evidence="3">2.3.1.48</ecNumber>
    </recommendedName>
</protein>
<accession>D8QKG5</accession>
<evidence type="ECO:0000256" key="10">
    <source>
        <dbReference type="ARBA" id="ARBA00023163"/>
    </source>
</evidence>
<evidence type="ECO:0000256" key="8">
    <source>
        <dbReference type="ARBA" id="ARBA00022990"/>
    </source>
</evidence>
<dbReference type="InterPro" id="IPR036388">
    <property type="entry name" value="WH-like_DNA-bd_sf"/>
</dbReference>
<keyword evidence="11" id="KW-0539">Nucleus</keyword>
<dbReference type="STRING" id="578458.D8QKG5"/>
<dbReference type="EC" id="2.3.1.48" evidence="3"/>
<dbReference type="InterPro" id="IPR013087">
    <property type="entry name" value="Znf_C2H2_type"/>
</dbReference>
<dbReference type="Pfam" id="PF11717">
    <property type="entry name" value="Tudor-knot"/>
    <property type="match status" value="1"/>
</dbReference>
<evidence type="ECO:0000256" key="4">
    <source>
        <dbReference type="ARBA" id="ARBA00022679"/>
    </source>
</evidence>
<feature type="region of interest" description="Disordered" evidence="15">
    <location>
        <begin position="61"/>
        <end position="103"/>
    </location>
</feature>
<evidence type="ECO:0000256" key="12">
    <source>
        <dbReference type="ARBA" id="ARBA00023315"/>
    </source>
</evidence>
<organism evidence="19">
    <name type="scientific">Schizophyllum commune (strain H4-8 / FGSC 9210)</name>
    <name type="common">Split gill fungus</name>
    <dbReference type="NCBI Taxonomy" id="578458"/>
    <lineage>
        <taxon>Eukaryota</taxon>
        <taxon>Fungi</taxon>
        <taxon>Dikarya</taxon>
        <taxon>Basidiomycota</taxon>
        <taxon>Agaricomycotina</taxon>
        <taxon>Agaricomycetes</taxon>
        <taxon>Agaricomycetidae</taxon>
        <taxon>Agaricales</taxon>
        <taxon>Schizophyllaceae</taxon>
        <taxon>Schizophyllum</taxon>
    </lineage>
</organism>
<evidence type="ECO:0000256" key="14">
    <source>
        <dbReference type="PROSITE-ProRule" id="PRU00042"/>
    </source>
</evidence>
<name>D8QKG5_SCHCM</name>
<evidence type="ECO:0000256" key="6">
    <source>
        <dbReference type="ARBA" id="ARBA00022771"/>
    </source>
</evidence>
<dbReference type="EMBL" id="GL377316">
    <property type="protein sequence ID" value="EFI91715.1"/>
    <property type="molecule type" value="Genomic_DNA"/>
</dbReference>
<feature type="domain" description="C2H2-type" evidence="16">
    <location>
        <begin position="197"/>
        <end position="228"/>
    </location>
</feature>
<dbReference type="HOGENOM" id="CLU_011815_7_1_1"/>
<reference evidence="18 19" key="1">
    <citation type="journal article" date="2010" name="Nat. Biotechnol.">
        <title>Genome sequence of the model mushroom Schizophyllum commune.</title>
        <authorList>
            <person name="Ohm R.A."/>
            <person name="de Jong J.F."/>
            <person name="Lugones L.G."/>
            <person name="Aerts A."/>
            <person name="Kothe E."/>
            <person name="Stajich J.E."/>
            <person name="de Vries R.P."/>
            <person name="Record E."/>
            <person name="Levasseur A."/>
            <person name="Baker S.E."/>
            <person name="Bartholomew K.A."/>
            <person name="Coutinho P.M."/>
            <person name="Erdmann S."/>
            <person name="Fowler T.J."/>
            <person name="Gathman A.C."/>
            <person name="Lombard V."/>
            <person name="Henrissat B."/>
            <person name="Knabe N."/>
            <person name="Kuees U."/>
            <person name="Lilly W.W."/>
            <person name="Lindquist E."/>
            <person name="Lucas S."/>
            <person name="Magnuson J.K."/>
            <person name="Piumi F."/>
            <person name="Raudaskoski M."/>
            <person name="Salamov A."/>
            <person name="Schmutz J."/>
            <person name="Schwarze F.W.M.R."/>
            <person name="vanKuyk P.A."/>
            <person name="Horton J.S."/>
            <person name="Grigoriev I.V."/>
            <person name="Woesten H.A.B."/>
        </authorList>
    </citation>
    <scope>NUCLEOTIDE SEQUENCE [LARGE SCALE GENOMIC DNA]</scope>
    <source>
        <strain evidence="19">H4-8 / FGSC 9210</strain>
    </source>
</reference>
<dbReference type="InterPro" id="IPR016197">
    <property type="entry name" value="Chromo-like_dom_sf"/>
</dbReference>
<dbReference type="PANTHER" id="PTHR10615:SF219">
    <property type="entry name" value="HISTONE ACETYLTRANSFERASE KAT5"/>
    <property type="match status" value="1"/>
</dbReference>
<dbReference type="Gene3D" id="1.10.10.10">
    <property type="entry name" value="Winged helix-like DNA-binding domain superfamily/Winged helix DNA-binding domain"/>
    <property type="match status" value="1"/>
</dbReference>
<feature type="domain" description="MYST-type HAT" evidence="17">
    <location>
        <begin position="124"/>
        <end position="501"/>
    </location>
</feature>
<dbReference type="GO" id="GO:0035267">
    <property type="term" value="C:NuA4 histone acetyltransferase complex"/>
    <property type="evidence" value="ECO:0007669"/>
    <property type="project" value="TreeGrafter"/>
</dbReference>
<evidence type="ECO:0000256" key="9">
    <source>
        <dbReference type="ARBA" id="ARBA00023015"/>
    </source>
</evidence>
<feature type="region of interest" description="Disordered" evidence="15">
    <location>
        <begin position="381"/>
        <end position="401"/>
    </location>
</feature>
<dbReference type="SUPFAM" id="SSF54160">
    <property type="entry name" value="Chromo domain-like"/>
    <property type="match status" value="1"/>
</dbReference>
<evidence type="ECO:0000313" key="18">
    <source>
        <dbReference type="EMBL" id="EFI91715.1"/>
    </source>
</evidence>
<comment type="similarity">
    <text evidence="2">Belongs to the MYST (SAS/MOZ) family.</text>
</comment>
<gene>
    <name evidence="18" type="ORF">SCHCODRAFT_114336</name>
</gene>
<evidence type="ECO:0000256" key="7">
    <source>
        <dbReference type="ARBA" id="ARBA00022833"/>
    </source>
</evidence>
<keyword evidence="19" id="KW-1185">Reference proteome</keyword>
<evidence type="ECO:0000256" key="13">
    <source>
        <dbReference type="PIRSR" id="PIRSR602717-51"/>
    </source>
</evidence>
<evidence type="ECO:0000259" key="16">
    <source>
        <dbReference type="PROSITE" id="PS50157"/>
    </source>
</evidence>
<evidence type="ECO:0000256" key="3">
    <source>
        <dbReference type="ARBA" id="ARBA00013184"/>
    </source>
</evidence>
<comment type="subcellular location">
    <subcellularLocation>
        <location evidence="1">Nucleus</location>
    </subcellularLocation>
</comment>
<keyword evidence="9" id="KW-0805">Transcription regulation</keyword>
<dbReference type="PROSITE" id="PS51726">
    <property type="entry name" value="MYST_HAT"/>
    <property type="match status" value="1"/>
</dbReference>
<keyword evidence="5" id="KW-0479">Metal-binding</keyword>
<dbReference type="AlphaFoldDB" id="D8QKG5"/>
<evidence type="ECO:0000259" key="17">
    <source>
        <dbReference type="PROSITE" id="PS51726"/>
    </source>
</evidence>
<keyword evidence="6 14" id="KW-0863">Zinc-finger</keyword>
<dbReference type="GO" id="GO:0046972">
    <property type="term" value="F:histone H4K16 acetyltransferase activity"/>
    <property type="evidence" value="ECO:0007669"/>
    <property type="project" value="TreeGrafter"/>
</dbReference>
<evidence type="ECO:0000256" key="1">
    <source>
        <dbReference type="ARBA" id="ARBA00004123"/>
    </source>
</evidence>
<evidence type="ECO:0000256" key="2">
    <source>
        <dbReference type="ARBA" id="ARBA00010107"/>
    </source>
</evidence>
<sequence>MPVTHVVVPSASESRLYYVTKNNIEQPAQVLKSQDGRAYVHYIRLDKRMDEWVPEESLRPMMDSQANGDHHEHDSHRRKRRRVSQDGDAIMSEASVYGEDGATPGPEIIMSEEEYDLQHHKRITQQKNFEFVCFRHWRIRTWYFSPYPLFDVDTSEIPMPTSSQPVHQPLRQHGRSSDLFAGTLGKYFSSGDTECIYVCDLCFKYFSEMAHLEVHKRKCTMFHPPGRRVYQRGAHTIWEIDGAKEKIYCQNLALFGKLFIDIKTVFFDLDNFFFYVTTDGETKQDNPVGYFSKEKVSYDDYNLACITVFPPYQRKAFGILMIEFSKVGSPERPLSDLGLRSYLAYWVAAIVRLLRQLLTVVPQKRVTYGMTFEIGTPEVEMRSPASSRPKKAKGWAGEVSSPVPQPEPYIADPIFACRTLETTPNEDGSALTHAYVRCTLEDIARATNLRAEDAAFALHEMGLLDRHATLSTGPDGDQDFIVFTRTMVERVVKERDVKMEPCMKREHVML</sequence>
<keyword evidence="8" id="KW-0007">Acetylation</keyword>
<dbReference type="Pfam" id="PF01853">
    <property type="entry name" value="MOZ_SAS"/>
    <property type="match status" value="1"/>
</dbReference>
<dbReference type="Proteomes" id="UP000007431">
    <property type="component" value="Unassembled WGS sequence"/>
</dbReference>
<dbReference type="InterPro" id="IPR050603">
    <property type="entry name" value="MYST_HAT"/>
</dbReference>
<evidence type="ECO:0000256" key="11">
    <source>
        <dbReference type="ARBA" id="ARBA00023242"/>
    </source>
</evidence>
<dbReference type="Gene3D" id="2.30.30.140">
    <property type="match status" value="1"/>
</dbReference>
<keyword evidence="10" id="KW-0804">Transcription</keyword>
<evidence type="ECO:0000256" key="15">
    <source>
        <dbReference type="SAM" id="MobiDB-lite"/>
    </source>
</evidence>